<evidence type="ECO:0000313" key="2">
    <source>
        <dbReference type="Proteomes" id="UP000267464"/>
    </source>
</evidence>
<keyword evidence="2" id="KW-1185">Reference proteome</keyword>
<reference evidence="1 2" key="2">
    <citation type="submission" date="2018-12" db="EMBL/GenBank/DDBJ databases">
        <title>Rhizobacter gummiphilus sp. nov., a rubber-degrading bacterium isolated from the soil of a botanical garden in Japan.</title>
        <authorList>
            <person name="Shunsuke S.S."/>
        </authorList>
    </citation>
    <scope>NUCLEOTIDE SEQUENCE [LARGE SCALE GENOMIC DNA]</scope>
    <source>
        <strain evidence="1 2">S-16</strain>
    </source>
</reference>
<proteinExistence type="predicted"/>
<evidence type="ECO:0000313" key="1">
    <source>
        <dbReference type="EMBL" id="RQP26246.1"/>
    </source>
</evidence>
<name>A0A3N7HXR0_9BURK</name>
<sequence>MLRTLSVVCSLPFLASLAVLMVNDLILKAAFPGWITGKLSDVAGIAMVGMLSTALAPSRRFLRFTAIGMGFLWWKSPASSPFIEWVNAQHWVEFGRVVDYTDLVALAILPWCDRLAREKTAEPMSWPLWRRLLAVPATGLTLLGLVGTSAIPTRQTYEIRDVSSSEAMRREDVVAAILAVAAKHSLACRQACDRPTEEQRLEGRGMWLIYRFVGPKAVSIEVSAFPGAIFVGSSGFQRADAVRQDIRAEFAARFKGLEYAEPLSPPR</sequence>
<accession>A0A3N7HXR0</accession>
<comment type="caution">
    <text evidence="1">The sequence shown here is derived from an EMBL/GenBank/DDBJ whole genome shotgun (WGS) entry which is preliminary data.</text>
</comment>
<dbReference type="EMBL" id="QUSW01000001">
    <property type="protein sequence ID" value="RQP26246.1"/>
    <property type="molecule type" value="Genomic_DNA"/>
</dbReference>
<dbReference type="OrthoDB" id="9182693at2"/>
<reference evidence="1 2" key="1">
    <citation type="submission" date="2018-08" db="EMBL/GenBank/DDBJ databases">
        <authorList>
            <person name="Khan S.A."/>
            <person name="Jeon C.O."/>
            <person name="Chun B.H."/>
            <person name="Jeong S.E."/>
        </authorList>
    </citation>
    <scope>NUCLEOTIDE SEQUENCE [LARGE SCALE GENOMIC DNA]</scope>
    <source>
        <strain evidence="1 2">S-16</strain>
    </source>
</reference>
<dbReference type="Proteomes" id="UP000267464">
    <property type="component" value="Unassembled WGS sequence"/>
</dbReference>
<organism evidence="1 2">
    <name type="scientific">Piscinibacter terrae</name>
    <dbReference type="NCBI Taxonomy" id="2496871"/>
    <lineage>
        <taxon>Bacteria</taxon>
        <taxon>Pseudomonadati</taxon>
        <taxon>Pseudomonadota</taxon>
        <taxon>Betaproteobacteria</taxon>
        <taxon>Burkholderiales</taxon>
        <taxon>Sphaerotilaceae</taxon>
        <taxon>Piscinibacter</taxon>
    </lineage>
</organism>
<dbReference type="AlphaFoldDB" id="A0A3N7HXR0"/>
<protein>
    <submittedName>
        <fullName evidence="1">Uncharacterized protein</fullName>
    </submittedName>
</protein>
<gene>
    <name evidence="1" type="ORF">DZC73_04220</name>
</gene>
<dbReference type="RefSeq" id="WP_124538919.1">
    <property type="nucleotide sequence ID" value="NZ_QUSW01000001.1"/>
</dbReference>